<evidence type="ECO:0000259" key="11">
    <source>
        <dbReference type="PROSITE" id="PS50262"/>
    </source>
</evidence>
<keyword evidence="9 10" id="KW-0807">Transducer</keyword>
<dbReference type="InterPro" id="IPR052665">
    <property type="entry name" value="Neuropeptide-GPCR"/>
</dbReference>
<reference evidence="13" key="1">
    <citation type="submission" date="2025-08" db="UniProtKB">
        <authorList>
            <consortium name="RefSeq"/>
        </authorList>
    </citation>
    <scope>IDENTIFICATION</scope>
    <source>
        <tissue evidence="13">Thorax and Abdomen</tissue>
    </source>
</reference>
<evidence type="ECO:0000313" key="12">
    <source>
        <dbReference type="Proteomes" id="UP000829291"/>
    </source>
</evidence>
<dbReference type="GeneID" id="107224534"/>
<keyword evidence="12" id="KW-1185">Reference proteome</keyword>
<feature type="transmembrane region" description="Helical" evidence="10">
    <location>
        <begin position="288"/>
        <end position="306"/>
    </location>
</feature>
<keyword evidence="6 10" id="KW-0472">Membrane</keyword>
<dbReference type="PANTHER" id="PTHR24224">
    <property type="entry name" value="CARDIOACCELERATORY PEPTIDE RECEPTOR-RELATED"/>
    <property type="match status" value="1"/>
</dbReference>
<feature type="domain" description="G-protein coupled receptors family 1 profile" evidence="11">
    <location>
        <begin position="73"/>
        <end position="343"/>
    </location>
</feature>
<gene>
    <name evidence="13" type="primary">LOC107224534</name>
</gene>
<dbReference type="Pfam" id="PF00001">
    <property type="entry name" value="7tm_1"/>
    <property type="match status" value="1"/>
</dbReference>
<dbReference type="PRINTS" id="PR00237">
    <property type="entry name" value="GPCRRHODOPSN"/>
</dbReference>
<feature type="transmembrane region" description="Helical" evidence="10">
    <location>
        <begin position="173"/>
        <end position="193"/>
    </location>
</feature>
<feature type="transmembrane region" description="Helical" evidence="10">
    <location>
        <begin position="326"/>
        <end position="346"/>
    </location>
</feature>
<evidence type="ECO:0000256" key="10">
    <source>
        <dbReference type="RuleBase" id="RU046427"/>
    </source>
</evidence>
<dbReference type="AlphaFoldDB" id="A0A6J0C0P5"/>
<dbReference type="OrthoDB" id="5987909at2759"/>
<evidence type="ECO:0000256" key="5">
    <source>
        <dbReference type="ARBA" id="ARBA00023040"/>
    </source>
</evidence>
<dbReference type="Proteomes" id="UP000829291">
    <property type="component" value="Chromosome 1"/>
</dbReference>
<feature type="transmembrane region" description="Helical" evidence="10">
    <location>
        <begin position="131"/>
        <end position="152"/>
    </location>
</feature>
<dbReference type="PROSITE" id="PS50262">
    <property type="entry name" value="G_PROTEIN_RECEP_F1_2"/>
    <property type="match status" value="1"/>
</dbReference>
<proteinExistence type="inferred from homology"/>
<feature type="transmembrane region" description="Helical" evidence="10">
    <location>
        <begin position="60"/>
        <end position="82"/>
    </location>
</feature>
<dbReference type="GO" id="GO:0008188">
    <property type="term" value="F:neuropeptide receptor activity"/>
    <property type="evidence" value="ECO:0007669"/>
    <property type="project" value="TreeGrafter"/>
</dbReference>
<comment type="subcellular location">
    <subcellularLocation>
        <location evidence="1 10">Cell membrane</location>
        <topology evidence="1 10">Multi-pass membrane protein</topology>
    </subcellularLocation>
</comment>
<keyword evidence="3 10" id="KW-0812">Transmembrane</keyword>
<feature type="transmembrane region" description="Helical" evidence="10">
    <location>
        <begin position="94"/>
        <end position="111"/>
    </location>
</feature>
<name>A0A6J0C0P5_NEOLC</name>
<dbReference type="SUPFAM" id="SSF81321">
    <property type="entry name" value="Family A G protein-coupled receptor-like"/>
    <property type="match status" value="1"/>
</dbReference>
<evidence type="ECO:0000256" key="9">
    <source>
        <dbReference type="ARBA" id="ARBA00023224"/>
    </source>
</evidence>
<sequence>MEEAEWLLENLNSSKRYGAFSLEANAGSAAMNVTLNVSSLNLTQQEDGINIYYFYEKEQFAVMGGLFFAIVIGNGAVLAALLLTRSRKSRMNHFIKQLAIADLLVGLINVGTDIVWRSTVDWLAGNLACKLIKYFQAVVTYSSTYVLVALSIDRYDAIAHPMNFTGGWFRAKCLIATAWVLSFVFATPVGILFKQAVVNNKVQCWIEMEANQWQIYISLVSVTLFILPAVIITACYTCIVCTIWNKSKQIIPKVQRPKINGHFDDEEVARRASSRGLIPRAKIKSVKMTLVIVFVFIICWCPYIIFDLLQVFDHIPRTQTSIAVATFIQSLAPLNSAANPIIYCVFSSHICRNLRKLPPVRWILGGPRGGRMGQSRTDTTSLTEGVQSTRIRSVHSVHAARASHSLRTSNHKL</sequence>
<dbReference type="GO" id="GO:0005000">
    <property type="term" value="F:vasopressin receptor activity"/>
    <property type="evidence" value="ECO:0007669"/>
    <property type="project" value="InterPro"/>
</dbReference>
<keyword evidence="5 10" id="KW-0297">G-protein coupled receptor</keyword>
<dbReference type="InterPro" id="IPR001817">
    <property type="entry name" value="Vasoprsn_rcpt"/>
</dbReference>
<dbReference type="RefSeq" id="XP_015520112.1">
    <property type="nucleotide sequence ID" value="XM_015664626.2"/>
</dbReference>
<comment type="similarity">
    <text evidence="10">Belongs to the G-protein coupled receptor 1 family. Vasopressin/oxytocin receptor subfamily.</text>
</comment>
<keyword evidence="4 10" id="KW-1133">Transmembrane helix</keyword>
<dbReference type="Gene3D" id="1.20.1070.10">
    <property type="entry name" value="Rhodopsin 7-helix transmembrane proteins"/>
    <property type="match status" value="1"/>
</dbReference>
<evidence type="ECO:0000256" key="6">
    <source>
        <dbReference type="ARBA" id="ARBA00023136"/>
    </source>
</evidence>
<feature type="transmembrane region" description="Helical" evidence="10">
    <location>
        <begin position="213"/>
        <end position="244"/>
    </location>
</feature>
<accession>A0A6J0C0P5</accession>
<dbReference type="InterPro" id="IPR000276">
    <property type="entry name" value="GPCR_Rhodpsn"/>
</dbReference>
<dbReference type="PROSITE" id="PS00237">
    <property type="entry name" value="G_PROTEIN_RECEP_F1_1"/>
    <property type="match status" value="1"/>
</dbReference>
<keyword evidence="7 10" id="KW-0675">Receptor</keyword>
<keyword evidence="2" id="KW-1003">Cell membrane</keyword>
<evidence type="ECO:0000256" key="4">
    <source>
        <dbReference type="ARBA" id="ARBA00022989"/>
    </source>
</evidence>
<evidence type="ECO:0000256" key="1">
    <source>
        <dbReference type="ARBA" id="ARBA00004651"/>
    </source>
</evidence>
<dbReference type="PANTHER" id="PTHR24224:SF6">
    <property type="entry name" value="CARDIOACCELERATORY PEPTIDE RECEPTOR-RELATED"/>
    <property type="match status" value="1"/>
</dbReference>
<evidence type="ECO:0000256" key="2">
    <source>
        <dbReference type="ARBA" id="ARBA00022475"/>
    </source>
</evidence>
<keyword evidence="8 10" id="KW-0325">Glycoprotein</keyword>
<evidence type="ECO:0000256" key="7">
    <source>
        <dbReference type="ARBA" id="ARBA00023170"/>
    </source>
</evidence>
<dbReference type="GO" id="GO:0005886">
    <property type="term" value="C:plasma membrane"/>
    <property type="evidence" value="ECO:0007669"/>
    <property type="project" value="UniProtKB-SubCell"/>
</dbReference>
<organism evidence="13">
    <name type="scientific">Neodiprion lecontei</name>
    <name type="common">Redheaded pine sawfly</name>
    <dbReference type="NCBI Taxonomy" id="441921"/>
    <lineage>
        <taxon>Eukaryota</taxon>
        <taxon>Metazoa</taxon>
        <taxon>Ecdysozoa</taxon>
        <taxon>Arthropoda</taxon>
        <taxon>Hexapoda</taxon>
        <taxon>Insecta</taxon>
        <taxon>Pterygota</taxon>
        <taxon>Neoptera</taxon>
        <taxon>Endopterygota</taxon>
        <taxon>Hymenoptera</taxon>
        <taxon>Tenthredinoidea</taxon>
        <taxon>Diprionidae</taxon>
        <taxon>Diprioninae</taxon>
        <taxon>Neodiprion</taxon>
    </lineage>
</organism>
<dbReference type="PRINTS" id="PR00896">
    <property type="entry name" value="VASOPRESSINR"/>
</dbReference>
<evidence type="ECO:0000313" key="13">
    <source>
        <dbReference type="RefSeq" id="XP_015520112.1"/>
    </source>
</evidence>
<evidence type="ECO:0000256" key="8">
    <source>
        <dbReference type="ARBA" id="ARBA00023180"/>
    </source>
</evidence>
<dbReference type="InterPro" id="IPR017452">
    <property type="entry name" value="GPCR_Rhodpsn_7TM"/>
</dbReference>
<evidence type="ECO:0000256" key="3">
    <source>
        <dbReference type="ARBA" id="ARBA00022692"/>
    </source>
</evidence>
<dbReference type="FunFam" id="1.20.1070.10:FF:000188">
    <property type="entry name" value="Neuropeptide S receptor"/>
    <property type="match status" value="1"/>
</dbReference>
<protein>
    <submittedName>
        <fullName evidence="13">Cardioacceleratory peptide receptor isoform X2</fullName>
    </submittedName>
</protein>